<keyword evidence="1" id="KW-0812">Transmembrane</keyword>
<evidence type="ECO:0000313" key="3">
    <source>
        <dbReference type="Proteomes" id="UP001060070"/>
    </source>
</evidence>
<proteinExistence type="predicted"/>
<gene>
    <name evidence="2" type="ORF">LRP29_05885</name>
</gene>
<dbReference type="RefSeq" id="WP_127218570.1">
    <property type="nucleotide sequence ID" value="NZ_CP015062.1"/>
</dbReference>
<protein>
    <submittedName>
        <fullName evidence="2">Uncharacterized protein</fullName>
    </submittedName>
</protein>
<name>A0AB38TEL7_9HYPH</name>
<evidence type="ECO:0000313" key="2">
    <source>
        <dbReference type="EMBL" id="UTU52977.1"/>
    </source>
</evidence>
<evidence type="ECO:0000256" key="1">
    <source>
        <dbReference type="SAM" id="Phobius"/>
    </source>
</evidence>
<sequence>MSLLISIAFSVLASIGLAFAKAFSIYGLIRDKRYSWVSFIVISVVWLGATVLSANRTCGQWGCSWGLHFGWILALLPQGFVTNVALGEKLFVIALLTYLGLCIYFFGHVIGWLSYVVVSIGKAVTNR</sequence>
<dbReference type="AlphaFoldDB" id="A0AB38TEL7"/>
<dbReference type="EMBL" id="CP088147">
    <property type="protein sequence ID" value="UTU52977.1"/>
    <property type="molecule type" value="Genomic_DNA"/>
</dbReference>
<dbReference type="Proteomes" id="UP001060070">
    <property type="component" value="Chromosome"/>
</dbReference>
<feature type="transmembrane region" description="Helical" evidence="1">
    <location>
        <begin position="66"/>
        <end position="86"/>
    </location>
</feature>
<feature type="transmembrane region" description="Helical" evidence="1">
    <location>
        <begin position="92"/>
        <end position="118"/>
    </location>
</feature>
<keyword evidence="1" id="KW-1133">Transmembrane helix</keyword>
<keyword evidence="3" id="KW-1185">Reference proteome</keyword>
<reference evidence="2 3" key="1">
    <citation type="journal article" date="2022" name="Microbiol. Resour. Announc.">
        <title>Complete Genome Sequence of Mesorhizobium ciceri Strain R30, a Rhizobium Used as a Commercial Inoculant for Chickpea in Argentina.</title>
        <authorList>
            <person name="Foresto E."/>
            <person name="Revale S."/>
            <person name="Primo E."/>
            <person name="Nievas F."/>
            <person name="Carezzano E."/>
            <person name="Puente M."/>
            <person name="Alzari P."/>
            <person name="Mart M."/>
            <person name="Ben-Assaya M."/>
            <person name="Mornico D."/>
            <person name="Santoro M."/>
            <person name="Mart F."/>
            <person name="Giordano W."/>
            <person name="Bogino P."/>
        </authorList>
    </citation>
    <scope>NUCLEOTIDE SEQUENCE [LARGE SCALE GENOMIC DNA]</scope>
    <source>
        <strain evidence="2 3">R30</strain>
    </source>
</reference>
<keyword evidence="1" id="KW-0472">Membrane</keyword>
<feature type="transmembrane region" description="Helical" evidence="1">
    <location>
        <begin position="36"/>
        <end position="54"/>
    </location>
</feature>
<accession>A0AB38TEL7</accession>
<organism evidence="2 3">
    <name type="scientific">Mesorhizobium ciceri</name>
    <dbReference type="NCBI Taxonomy" id="39645"/>
    <lineage>
        <taxon>Bacteria</taxon>
        <taxon>Pseudomonadati</taxon>
        <taxon>Pseudomonadota</taxon>
        <taxon>Alphaproteobacteria</taxon>
        <taxon>Hyphomicrobiales</taxon>
        <taxon>Phyllobacteriaceae</taxon>
        <taxon>Mesorhizobium</taxon>
    </lineage>
</organism>